<evidence type="ECO:0000313" key="2">
    <source>
        <dbReference type="EMBL" id="PIA14877.1"/>
    </source>
</evidence>
<evidence type="ECO:0000313" key="3">
    <source>
        <dbReference type="Proteomes" id="UP000242474"/>
    </source>
</evidence>
<accession>A0A2G5B826</accession>
<name>A0A2G5B826_COERN</name>
<keyword evidence="3" id="KW-1185">Reference proteome</keyword>
<dbReference type="Pfam" id="PF07970">
    <property type="entry name" value="COPIIcoated_ERV"/>
    <property type="match status" value="1"/>
</dbReference>
<dbReference type="AlphaFoldDB" id="A0A2G5B826"/>
<dbReference type="Proteomes" id="UP000242474">
    <property type="component" value="Unassembled WGS sequence"/>
</dbReference>
<gene>
    <name evidence="2" type="ORF">COEREDRAFT_93679</name>
</gene>
<dbReference type="OrthoDB" id="270930at2759"/>
<evidence type="ECO:0000259" key="1">
    <source>
        <dbReference type="Pfam" id="PF07970"/>
    </source>
</evidence>
<organism evidence="2 3">
    <name type="scientific">Coemansia reversa (strain ATCC 12441 / NRRL 1564)</name>
    <dbReference type="NCBI Taxonomy" id="763665"/>
    <lineage>
        <taxon>Eukaryota</taxon>
        <taxon>Fungi</taxon>
        <taxon>Fungi incertae sedis</taxon>
        <taxon>Zoopagomycota</taxon>
        <taxon>Kickxellomycotina</taxon>
        <taxon>Kickxellomycetes</taxon>
        <taxon>Kickxellales</taxon>
        <taxon>Kickxellaceae</taxon>
        <taxon>Coemansia</taxon>
    </lineage>
</organism>
<dbReference type="EMBL" id="KZ303512">
    <property type="protein sequence ID" value="PIA14877.1"/>
    <property type="molecule type" value="Genomic_DNA"/>
</dbReference>
<proteinExistence type="predicted"/>
<feature type="domain" description="Endoplasmic reticulum vesicle transporter C-terminal" evidence="1">
    <location>
        <begin position="45"/>
        <end position="74"/>
    </location>
</feature>
<sequence length="89" mass="10168">MIHHTSKTRLFSRKETIRLVSSETDKNAWIPPMDKNGQPYCGCRNSCNSCDDVHQAYVRRGWASADPNLIDQYISASNTRASRKLRKLA</sequence>
<reference evidence="2 3" key="1">
    <citation type="journal article" date="2015" name="Genome Biol. Evol.">
        <title>Phylogenomic analyses indicate that early fungi evolved digesting cell walls of algal ancestors of land plants.</title>
        <authorList>
            <person name="Chang Y."/>
            <person name="Wang S."/>
            <person name="Sekimoto S."/>
            <person name="Aerts A.L."/>
            <person name="Choi C."/>
            <person name="Clum A."/>
            <person name="LaButti K.M."/>
            <person name="Lindquist E.A."/>
            <person name="Yee Ngan C."/>
            <person name="Ohm R.A."/>
            <person name="Salamov A.A."/>
            <person name="Grigoriev I.V."/>
            <person name="Spatafora J.W."/>
            <person name="Berbee M.L."/>
        </authorList>
    </citation>
    <scope>NUCLEOTIDE SEQUENCE [LARGE SCALE GENOMIC DNA]</scope>
    <source>
        <strain evidence="2 3">NRRL 1564</strain>
    </source>
</reference>
<dbReference type="InterPro" id="IPR012936">
    <property type="entry name" value="Erv_C"/>
</dbReference>
<protein>
    <recommendedName>
        <fullName evidence="1">Endoplasmic reticulum vesicle transporter C-terminal domain-containing protein</fullName>
    </recommendedName>
</protein>